<proteinExistence type="predicted"/>
<dbReference type="Proteomes" id="UP000789595">
    <property type="component" value="Unassembled WGS sequence"/>
</dbReference>
<protein>
    <recommendedName>
        <fullName evidence="1">PPM-type phosphatase domain-containing protein</fullName>
    </recommendedName>
</protein>
<dbReference type="GO" id="GO:0004722">
    <property type="term" value="F:protein serine/threonine phosphatase activity"/>
    <property type="evidence" value="ECO:0007669"/>
    <property type="project" value="InterPro"/>
</dbReference>
<dbReference type="Pfam" id="PF00481">
    <property type="entry name" value="PP2C"/>
    <property type="match status" value="1"/>
</dbReference>
<dbReference type="InterPro" id="IPR016135">
    <property type="entry name" value="UBQ-conjugating_enzyme/RWD"/>
</dbReference>
<dbReference type="SUPFAM" id="SSF54495">
    <property type="entry name" value="UBC-like"/>
    <property type="match status" value="1"/>
</dbReference>
<dbReference type="AlphaFoldDB" id="A0A7S4EAR1"/>
<dbReference type="SMART" id="SM00332">
    <property type="entry name" value="PP2Cc"/>
    <property type="match status" value="1"/>
</dbReference>
<dbReference type="PANTHER" id="PTHR47992">
    <property type="entry name" value="PROTEIN PHOSPHATASE"/>
    <property type="match status" value="1"/>
</dbReference>
<reference evidence="2" key="1">
    <citation type="submission" date="2021-01" db="EMBL/GenBank/DDBJ databases">
        <authorList>
            <person name="Corre E."/>
            <person name="Pelletier E."/>
            <person name="Niang G."/>
            <person name="Scheremetjew M."/>
            <person name="Finn R."/>
            <person name="Kale V."/>
            <person name="Holt S."/>
            <person name="Cochrane G."/>
            <person name="Meng A."/>
            <person name="Brown T."/>
            <person name="Cohen L."/>
        </authorList>
    </citation>
    <scope>NUCLEOTIDE SEQUENCE</scope>
    <source>
        <strain evidence="2">CCMP1756</strain>
    </source>
</reference>
<name>A0A7S4EAR1_9STRA</name>
<organism evidence="2">
    <name type="scientific">Pelagomonas calceolata</name>
    <dbReference type="NCBI Taxonomy" id="35677"/>
    <lineage>
        <taxon>Eukaryota</taxon>
        <taxon>Sar</taxon>
        <taxon>Stramenopiles</taxon>
        <taxon>Ochrophyta</taxon>
        <taxon>Pelagophyceae</taxon>
        <taxon>Pelagomonadales</taxon>
        <taxon>Pelagomonadaceae</taxon>
        <taxon>Pelagomonas</taxon>
    </lineage>
</organism>
<evidence type="ECO:0000259" key="1">
    <source>
        <dbReference type="PROSITE" id="PS51746"/>
    </source>
</evidence>
<accession>A0A7S4EAR1</accession>
<gene>
    <name evidence="2" type="ORF">PCAL00307_LOCUS15982</name>
    <name evidence="3" type="ORF">PECAL_2P14980</name>
</gene>
<dbReference type="SMART" id="SM00331">
    <property type="entry name" value="PP2C_SIG"/>
    <property type="match status" value="1"/>
</dbReference>
<evidence type="ECO:0000313" key="4">
    <source>
        <dbReference type="Proteomes" id="UP000789595"/>
    </source>
</evidence>
<dbReference type="SUPFAM" id="SSF81606">
    <property type="entry name" value="PP2C-like"/>
    <property type="match status" value="1"/>
</dbReference>
<dbReference type="PROSITE" id="PS51746">
    <property type="entry name" value="PPM_2"/>
    <property type="match status" value="1"/>
</dbReference>
<dbReference type="EMBL" id="HBIW01018564">
    <property type="protein sequence ID" value="CAE0700546.1"/>
    <property type="molecule type" value="Transcribed_RNA"/>
</dbReference>
<dbReference type="CDD" id="cd00143">
    <property type="entry name" value="PP2Cc"/>
    <property type="match status" value="1"/>
</dbReference>
<keyword evidence="4" id="KW-1185">Reference proteome</keyword>
<dbReference type="OrthoDB" id="10264738at2759"/>
<dbReference type="InterPro" id="IPR036457">
    <property type="entry name" value="PPM-type-like_dom_sf"/>
</dbReference>
<dbReference type="EMBL" id="CAKKNE010000002">
    <property type="protein sequence ID" value="CAH0368432.1"/>
    <property type="molecule type" value="Genomic_DNA"/>
</dbReference>
<evidence type="ECO:0000313" key="2">
    <source>
        <dbReference type="EMBL" id="CAE0700546.1"/>
    </source>
</evidence>
<feature type="domain" description="PPM-type phosphatase" evidence="1">
    <location>
        <begin position="153"/>
        <end position="412"/>
    </location>
</feature>
<evidence type="ECO:0000313" key="3">
    <source>
        <dbReference type="EMBL" id="CAH0368432.1"/>
    </source>
</evidence>
<dbReference type="InterPro" id="IPR015655">
    <property type="entry name" value="PP2C"/>
</dbReference>
<sequence>MPPPSAARVAWDVEQLSTVPAELGGHEVQGARVELIIRPAPDLVINEDVRFEVRLDAGNYPARPPAVRRLTENAKAVDGVDAAGSVNLPILDPRAEPNGWSRGYSLAVVFYALRDVYRKAEADWAPPPPHAQGSSEPVAGRPAVEANLSFGLTVGHAGDQGKRMSMEDVVLIKPLDVPSKKTRRSQLIVVFDGHGGRKVAEWASELLPEELQRNLRVDSWGDALKRAFPAVDAELRRRREADSMGRDASGSTVLAALFDGRDTFHVASLGDCRAVLSQKDGYVNCSNDCRADRPDEIARVVRAGGFVANKRVNGQIAVSRALGDFAFKGGALGDRVSCVPDLTSVKLRDGDDFLLIGCDGVFDVLTSAEATSFVRDRLGQGRNLDDAAMDLVRHAIDDRDSRDNVSVCLVKLQKTAPEVYTEGAVAALHSVPVAEPLHAANAPRAPAAKPRKTGVLDDEDLMDFLMNDDNFA</sequence>
<dbReference type="Gene3D" id="3.60.40.10">
    <property type="entry name" value="PPM-type phosphatase domain"/>
    <property type="match status" value="1"/>
</dbReference>
<dbReference type="InterPro" id="IPR001932">
    <property type="entry name" value="PPM-type_phosphatase-like_dom"/>
</dbReference>
<reference evidence="3" key="2">
    <citation type="submission" date="2021-11" db="EMBL/GenBank/DDBJ databases">
        <authorList>
            <consortium name="Genoscope - CEA"/>
            <person name="William W."/>
        </authorList>
    </citation>
    <scope>NUCLEOTIDE SEQUENCE</scope>
</reference>